<evidence type="ECO:0000313" key="2">
    <source>
        <dbReference type="Proteomes" id="UP000287853"/>
    </source>
</evidence>
<dbReference type="AlphaFoldDB" id="A0A3S3QET1"/>
<sequence>MISGQIEEEPGRAQEDCLMLTFSEAVPNRP</sequence>
<evidence type="ECO:0000313" key="1">
    <source>
        <dbReference type="EMBL" id="RWX45634.1"/>
    </source>
</evidence>
<name>A0A3S3QET1_9BACT</name>
<protein>
    <submittedName>
        <fullName evidence="1">Uncharacterized protein</fullName>
    </submittedName>
</protein>
<dbReference type="Proteomes" id="UP000287853">
    <property type="component" value="Unassembled WGS sequence"/>
</dbReference>
<organism evidence="1 2">
    <name type="scientific">Candidatus Electrothrix aarhusensis</name>
    <dbReference type="NCBI Taxonomy" id="1859131"/>
    <lineage>
        <taxon>Bacteria</taxon>
        <taxon>Pseudomonadati</taxon>
        <taxon>Thermodesulfobacteriota</taxon>
        <taxon>Desulfobulbia</taxon>
        <taxon>Desulfobulbales</taxon>
        <taxon>Desulfobulbaceae</taxon>
        <taxon>Candidatus Electrothrix</taxon>
    </lineage>
</organism>
<comment type="caution">
    <text evidence="1">The sequence shown here is derived from an EMBL/GenBank/DDBJ whole genome shotgun (WGS) entry which is preliminary data.</text>
</comment>
<gene>
    <name evidence="1" type="ORF">H206_01729</name>
</gene>
<accession>A0A3S3QET1</accession>
<keyword evidence="2" id="KW-1185">Reference proteome</keyword>
<reference evidence="1 2" key="1">
    <citation type="submission" date="2017-01" db="EMBL/GenBank/DDBJ databases">
        <title>The cable genome- insights into the physiology and evolution of filamentous bacteria capable of sulfide oxidation via long distance electron transfer.</title>
        <authorList>
            <person name="Schreiber L."/>
            <person name="Bjerg J.T."/>
            <person name="Boggild A."/>
            <person name="Van De Vossenberg J."/>
            <person name="Meysman F."/>
            <person name="Nielsen L.P."/>
            <person name="Schramm A."/>
            <person name="Kjeldsen K.U."/>
        </authorList>
    </citation>
    <scope>NUCLEOTIDE SEQUENCE [LARGE SCALE GENOMIC DNA]</scope>
    <source>
        <strain evidence="1">MCF</strain>
    </source>
</reference>
<proteinExistence type="predicted"/>
<dbReference type="EMBL" id="MTKO01000075">
    <property type="protein sequence ID" value="RWX45634.1"/>
    <property type="molecule type" value="Genomic_DNA"/>
</dbReference>